<evidence type="ECO:0000313" key="1">
    <source>
        <dbReference type="EMBL" id="MDQ0205012.1"/>
    </source>
</evidence>
<accession>A0ABT9YB13</accession>
<organism evidence="1 2">
    <name type="scientific">Pectinatus haikarae</name>
    <dbReference type="NCBI Taxonomy" id="349096"/>
    <lineage>
        <taxon>Bacteria</taxon>
        <taxon>Bacillati</taxon>
        <taxon>Bacillota</taxon>
        <taxon>Negativicutes</taxon>
        <taxon>Selenomonadales</taxon>
        <taxon>Selenomonadaceae</taxon>
        <taxon>Pectinatus</taxon>
    </lineage>
</organism>
<gene>
    <name evidence="1" type="ORF">J2S01_002749</name>
</gene>
<proteinExistence type="predicted"/>
<sequence>MDILMVGILVICFFLIKIFADWCEQQVSKL</sequence>
<dbReference type="Proteomes" id="UP001239167">
    <property type="component" value="Unassembled WGS sequence"/>
</dbReference>
<name>A0ABT9YB13_9FIRM</name>
<dbReference type="EMBL" id="JAUSUE010000026">
    <property type="protein sequence ID" value="MDQ0205012.1"/>
    <property type="molecule type" value="Genomic_DNA"/>
</dbReference>
<protein>
    <submittedName>
        <fullName evidence="1">Uncharacterized protein</fullName>
    </submittedName>
</protein>
<reference evidence="1 2" key="1">
    <citation type="submission" date="2023-07" db="EMBL/GenBank/DDBJ databases">
        <title>Genomic Encyclopedia of Type Strains, Phase IV (KMG-IV): sequencing the most valuable type-strain genomes for metagenomic binning, comparative biology and taxonomic classification.</title>
        <authorList>
            <person name="Goeker M."/>
        </authorList>
    </citation>
    <scope>NUCLEOTIDE SEQUENCE [LARGE SCALE GENOMIC DNA]</scope>
    <source>
        <strain evidence="1 2">DSM 16980</strain>
    </source>
</reference>
<evidence type="ECO:0000313" key="2">
    <source>
        <dbReference type="Proteomes" id="UP001239167"/>
    </source>
</evidence>
<keyword evidence="2" id="KW-1185">Reference proteome</keyword>
<comment type="caution">
    <text evidence="1">The sequence shown here is derived from an EMBL/GenBank/DDBJ whole genome shotgun (WGS) entry which is preliminary data.</text>
</comment>